<feature type="compositionally biased region" description="Basic and acidic residues" evidence="6">
    <location>
        <begin position="519"/>
        <end position="539"/>
    </location>
</feature>
<protein>
    <submittedName>
        <fullName evidence="10">Uncharacterized protein</fullName>
    </submittedName>
</protein>
<dbReference type="InterPro" id="IPR042488">
    <property type="entry name" value="Rad4_BHD3_sf"/>
</dbReference>
<keyword evidence="4" id="KW-0234">DNA repair</keyword>
<dbReference type="GO" id="GO:0006289">
    <property type="term" value="P:nucleotide-excision repair"/>
    <property type="evidence" value="ECO:0007669"/>
    <property type="project" value="InterPro"/>
</dbReference>
<dbReference type="Pfam" id="PF10405">
    <property type="entry name" value="BHD_3"/>
    <property type="match status" value="1"/>
</dbReference>
<dbReference type="PANTHER" id="PTHR12135:SF0">
    <property type="entry name" value="DNA REPAIR PROTEIN COMPLEMENTING XP-C CELLS"/>
    <property type="match status" value="1"/>
</dbReference>
<dbReference type="EMBL" id="OE840676">
    <property type="protein sequence ID" value="CAD7591976.1"/>
    <property type="molecule type" value="Genomic_DNA"/>
</dbReference>
<gene>
    <name evidence="10" type="ORF">TGEB3V08_LOCUS4755</name>
</gene>
<keyword evidence="5" id="KW-0539">Nucleus</keyword>
<dbReference type="InterPro" id="IPR038765">
    <property type="entry name" value="Papain-like_cys_pep_sf"/>
</dbReference>
<dbReference type="InterPro" id="IPR004583">
    <property type="entry name" value="DNA_repair_Rad4"/>
</dbReference>
<dbReference type="InterPro" id="IPR036985">
    <property type="entry name" value="Transglutaminase-like_sf"/>
</dbReference>
<feature type="region of interest" description="Disordered" evidence="6">
    <location>
        <begin position="519"/>
        <end position="605"/>
    </location>
</feature>
<keyword evidence="3" id="KW-0227">DNA damage</keyword>
<dbReference type="Gene3D" id="2.20.20.110">
    <property type="entry name" value="Rad4, beta-hairpin domain BHD1"/>
    <property type="match status" value="1"/>
</dbReference>
<comment type="similarity">
    <text evidence="2">Belongs to the XPC family.</text>
</comment>
<dbReference type="Gene3D" id="3.90.260.10">
    <property type="entry name" value="Transglutaminase-like"/>
    <property type="match status" value="2"/>
</dbReference>
<feature type="compositionally biased region" description="Polar residues" evidence="6">
    <location>
        <begin position="714"/>
        <end position="741"/>
    </location>
</feature>
<dbReference type="FunFam" id="3.30.70.2460:FF:000001">
    <property type="entry name" value="DNA repair protein Rad4 family"/>
    <property type="match status" value="1"/>
</dbReference>
<sequence length="1378" mass="155741">MKTRRGAKRDIEDEANSSNCTASRKKKSKLKENVEVFNNPNTRPNLDSNKMELSSDSSSDEFVRVDQIDLDSEFFKIKKLETDFSAIESKILSGVSHLSDSEESEQEEGAGLGLDASLLPDLWFSQSDIANSKQHEESVSKTKPVSKSKTSKPRLNKRARPSLKKHSASLNKTNSDSMDVSQLLALGEGPSNMNVPNYEEPLVNGIKNSPHSSDDEVSDWEDVETSQSKPLNPTIPKEGVQVTLKLPNMFQNRKKRGFDWEAHVKRRINRVKRDIQVLIHKVHLLCLLARGLYINSILNSNTLMGLSLSLLPSDDCYPPKHADISYLEKFVSWFTKTISINKKPVVSTNNSPLIKLLEEQFEKKAANSIFEGVLMFVCILRTLGLKVRLVMSFQPLPLKPHGDELCSVNTKKKNGNIKDKAIKQEDGKVKDKDIKQEDGKVEDKDIKQEVGKVKEKAVKQEDRKVKAKTTSKTLKQEKCKLMSKSLKKEVDCKQNINKPINTDLKLEYTKNVNFDPKELKTVDLPKEIKPESPKKDVTSNKRRPRLASSKSSGSLPVSKESSETAGVSSKIKNRNKIVGKNEKLTSRPRSSDETKLAKNTNMPINQESQISVCLDSLDKTKTKLTETFVPKQVQGHSPRRLRERKPTDTKSKDTSVNDSSKNIIPKKACNLITKTTVSSKIDESVRKNMVSKTTSKVETNKCIKETRKQLGINSDILSPTRAHTSSAKVNGISTRGQTSSKYFEGTSMTEDDSDFEPESPKKRGVHSGKSRSSAHLIDDDFEPSTALGKKSRSMSKGKLSSGKRGEQQTDPVDAGEASCRKLGNDCWAEVFVEEEEKWICVDISRGKIHCVSELYSRATHPVTYVVAFNVDQTVRDVTRRYCSQYHVVTRKQRVAADWWEHSLRPWRGSWTPMDKEEEEDLEQQLHDRPLPSSLSDANSTVARKRLYRLRDTRHTEWHTNEEHLTEVEQAEFHTWHIERNNDEEHRTEEVNPHLRGGRVENHLGKPPPVHPTEIRTLISPSLAVELNTTSALANYATEAGVKVYSGMDLAMCKPGSSFKDGELGNYQGSDSRYKNHPLYVLRKDLLKFEAIYPPDAPTLGFIRGQEVFARECVKNLHSRETWVKEAKVVRLGEKPYKIVKARPKYDRMTGIVIKDLPLEVFGEWQVEDYIPPPAVDGKVPRNAYGNVELFKPCMLPKGTVHLQINGLNRVAKKLNIDCAPAVVGFDFHCGGSHPTYDGFVVCEEFVDILLDAWNQELEESEKRRQDKHNKRVYGNWRRLIKGLLIRERLQARYSFERQEDSSKGKLKMLILENCTDDFEVSLVILRSGFKTTQGLPVTSIFVGCRPHSLSAASRVTQGTMRAIDLLLSRSSKEYPGLD</sequence>
<feature type="compositionally biased region" description="Basic and acidic residues" evidence="6">
    <location>
        <begin position="579"/>
        <end position="596"/>
    </location>
</feature>
<dbReference type="InterPro" id="IPR018326">
    <property type="entry name" value="Rad4_beta-hairpin_dom1"/>
</dbReference>
<dbReference type="Pfam" id="PF10403">
    <property type="entry name" value="BHD_1"/>
    <property type="match status" value="1"/>
</dbReference>
<feature type="domain" description="Rad4 beta-hairpin" evidence="9">
    <location>
        <begin position="1179"/>
        <end position="1253"/>
    </location>
</feature>
<feature type="compositionally biased region" description="Polar residues" evidence="6">
    <location>
        <begin position="36"/>
        <end position="57"/>
    </location>
</feature>
<feature type="domain" description="Rad4 beta-hairpin" evidence="8">
    <location>
        <begin position="1116"/>
        <end position="1172"/>
    </location>
</feature>
<evidence type="ECO:0000259" key="7">
    <source>
        <dbReference type="SMART" id="SM01030"/>
    </source>
</evidence>
<dbReference type="InterPro" id="IPR018328">
    <property type="entry name" value="Rad4_beta-hairpin_dom3"/>
</dbReference>
<evidence type="ECO:0000256" key="6">
    <source>
        <dbReference type="SAM" id="MobiDB-lite"/>
    </source>
</evidence>
<dbReference type="InterPro" id="IPR018327">
    <property type="entry name" value="BHD_2"/>
</dbReference>
<dbReference type="SMART" id="SM01031">
    <property type="entry name" value="BHD_2"/>
    <property type="match status" value="1"/>
</dbReference>
<feature type="region of interest" description="Disordered" evidence="6">
    <location>
        <begin position="714"/>
        <end position="816"/>
    </location>
</feature>
<feature type="compositionally biased region" description="Low complexity" evidence="6">
    <location>
        <begin position="546"/>
        <end position="559"/>
    </location>
</feature>
<dbReference type="GO" id="GO:0000111">
    <property type="term" value="C:nucleotide-excision repair factor 2 complex"/>
    <property type="evidence" value="ECO:0007669"/>
    <property type="project" value="TreeGrafter"/>
</dbReference>
<dbReference type="Pfam" id="PF03835">
    <property type="entry name" value="Rad4"/>
    <property type="match status" value="1"/>
</dbReference>
<feature type="region of interest" description="Disordered" evidence="6">
    <location>
        <begin position="130"/>
        <end position="176"/>
    </location>
</feature>
<evidence type="ECO:0000256" key="4">
    <source>
        <dbReference type="ARBA" id="ARBA00023204"/>
    </source>
</evidence>
<dbReference type="GO" id="GO:0071942">
    <property type="term" value="C:XPC complex"/>
    <property type="evidence" value="ECO:0007669"/>
    <property type="project" value="TreeGrafter"/>
</dbReference>
<dbReference type="GO" id="GO:0006298">
    <property type="term" value="P:mismatch repair"/>
    <property type="evidence" value="ECO:0007669"/>
    <property type="project" value="TreeGrafter"/>
</dbReference>
<evidence type="ECO:0000256" key="3">
    <source>
        <dbReference type="ARBA" id="ARBA00022763"/>
    </source>
</evidence>
<dbReference type="Gene3D" id="3.30.70.2460">
    <property type="entry name" value="Rad4, beta-hairpin domain BHD3"/>
    <property type="match status" value="1"/>
</dbReference>
<dbReference type="SMART" id="SM01032">
    <property type="entry name" value="BHD_3"/>
    <property type="match status" value="1"/>
</dbReference>
<feature type="compositionally biased region" description="Basic and acidic residues" evidence="6">
    <location>
        <begin position="644"/>
        <end position="655"/>
    </location>
</feature>
<name>A0A7R9PL99_TIMGE</name>
<evidence type="ECO:0000259" key="8">
    <source>
        <dbReference type="SMART" id="SM01031"/>
    </source>
</evidence>
<reference evidence="10" key="1">
    <citation type="submission" date="2020-11" db="EMBL/GenBank/DDBJ databases">
        <authorList>
            <person name="Tran Van P."/>
        </authorList>
    </citation>
    <scope>NUCLEOTIDE SEQUENCE</scope>
</reference>
<dbReference type="GO" id="GO:0003697">
    <property type="term" value="F:single-stranded DNA binding"/>
    <property type="evidence" value="ECO:0007669"/>
    <property type="project" value="TreeGrafter"/>
</dbReference>
<feature type="domain" description="Rad4 beta-hairpin" evidence="7">
    <location>
        <begin position="1064"/>
        <end position="1114"/>
    </location>
</feature>
<evidence type="ECO:0000256" key="5">
    <source>
        <dbReference type="ARBA" id="ARBA00023242"/>
    </source>
</evidence>
<evidence type="ECO:0000256" key="2">
    <source>
        <dbReference type="ARBA" id="ARBA00009525"/>
    </source>
</evidence>
<comment type="subcellular location">
    <subcellularLocation>
        <location evidence="1">Nucleus</location>
    </subcellularLocation>
</comment>
<accession>A0A7R9PL99</accession>
<dbReference type="SUPFAM" id="SSF54001">
    <property type="entry name" value="Cysteine proteinases"/>
    <property type="match status" value="1"/>
</dbReference>
<evidence type="ECO:0000256" key="1">
    <source>
        <dbReference type="ARBA" id="ARBA00004123"/>
    </source>
</evidence>
<evidence type="ECO:0000313" key="10">
    <source>
        <dbReference type="EMBL" id="CAD7591976.1"/>
    </source>
</evidence>
<feature type="region of interest" description="Disordered" evidence="6">
    <location>
        <begin position="910"/>
        <end position="936"/>
    </location>
</feature>
<feature type="region of interest" description="Disordered" evidence="6">
    <location>
        <begin position="1"/>
        <end position="60"/>
    </location>
</feature>
<proteinExistence type="inferred from homology"/>
<evidence type="ECO:0000259" key="9">
    <source>
        <dbReference type="SMART" id="SM01032"/>
    </source>
</evidence>
<organism evidence="10">
    <name type="scientific">Timema genevievae</name>
    <name type="common">Walking stick</name>
    <dbReference type="NCBI Taxonomy" id="629358"/>
    <lineage>
        <taxon>Eukaryota</taxon>
        <taxon>Metazoa</taxon>
        <taxon>Ecdysozoa</taxon>
        <taxon>Arthropoda</taxon>
        <taxon>Hexapoda</taxon>
        <taxon>Insecta</taxon>
        <taxon>Pterygota</taxon>
        <taxon>Neoptera</taxon>
        <taxon>Polyneoptera</taxon>
        <taxon>Phasmatodea</taxon>
        <taxon>Timematodea</taxon>
        <taxon>Timematoidea</taxon>
        <taxon>Timematidae</taxon>
        <taxon>Timema</taxon>
    </lineage>
</organism>
<feature type="region of interest" description="Disordered" evidence="6">
    <location>
        <begin position="629"/>
        <end position="661"/>
    </location>
</feature>
<feature type="compositionally biased region" description="Basic residues" evidence="6">
    <location>
        <begin position="144"/>
        <end position="167"/>
    </location>
</feature>
<dbReference type="GO" id="GO:0003684">
    <property type="term" value="F:damaged DNA binding"/>
    <property type="evidence" value="ECO:0007669"/>
    <property type="project" value="InterPro"/>
</dbReference>
<dbReference type="GO" id="GO:0005737">
    <property type="term" value="C:cytoplasm"/>
    <property type="evidence" value="ECO:0007669"/>
    <property type="project" value="TreeGrafter"/>
</dbReference>
<dbReference type="SMART" id="SM01030">
    <property type="entry name" value="BHD_1"/>
    <property type="match status" value="1"/>
</dbReference>
<dbReference type="PANTHER" id="PTHR12135">
    <property type="entry name" value="DNA REPAIR PROTEIN XP-C / RAD4"/>
    <property type="match status" value="1"/>
</dbReference>
<dbReference type="InterPro" id="IPR018325">
    <property type="entry name" value="Rad4/PNGase_transGLS-fold"/>
</dbReference>